<reference evidence="3 4" key="1">
    <citation type="submission" date="2018-02" db="EMBL/GenBank/DDBJ databases">
        <title>The draft genome of Sphingobacterium gobiense H7.</title>
        <authorList>
            <person name="Li L."/>
            <person name="Liu L."/>
            <person name="Zhang X."/>
            <person name="Wang T."/>
            <person name="Liang L."/>
        </authorList>
    </citation>
    <scope>NUCLEOTIDE SEQUENCE [LARGE SCALE GENOMIC DNA]</scope>
    <source>
        <strain evidence="3 4">ACCC 05757</strain>
    </source>
</reference>
<keyword evidence="1" id="KW-1133">Transmembrane helix</keyword>
<evidence type="ECO:0000313" key="3">
    <source>
        <dbReference type="EMBL" id="PRD52027.1"/>
    </source>
</evidence>
<dbReference type="Gene3D" id="3.55.50.30">
    <property type="match status" value="1"/>
</dbReference>
<proteinExistence type="predicted"/>
<dbReference type="Pfam" id="PF04773">
    <property type="entry name" value="FecR"/>
    <property type="match status" value="1"/>
</dbReference>
<evidence type="ECO:0000313" key="4">
    <source>
        <dbReference type="Proteomes" id="UP000238642"/>
    </source>
</evidence>
<dbReference type="InterPro" id="IPR012373">
    <property type="entry name" value="Ferrdict_sens_TM"/>
</dbReference>
<name>A0A2S9JGF6_9SPHI</name>
<dbReference type="Proteomes" id="UP000238642">
    <property type="component" value="Unassembled WGS sequence"/>
</dbReference>
<feature type="domain" description="FecR protein" evidence="2">
    <location>
        <begin position="120"/>
        <end position="221"/>
    </location>
</feature>
<protein>
    <recommendedName>
        <fullName evidence="2">FecR protein domain-containing protein</fullName>
    </recommendedName>
</protein>
<feature type="transmembrane region" description="Helical" evidence="1">
    <location>
        <begin position="95"/>
        <end position="115"/>
    </location>
</feature>
<accession>A0A2S9JGF6</accession>
<dbReference type="AlphaFoldDB" id="A0A2S9JGF6"/>
<sequence length="340" mass="38516">MDQYDVYTTQDFLTDLDFVKSVKYPDHAEARRWAAWRAAQPPNAAAYDEALFYLRGILGLERLVPTQLYADQLYMDIEEGIEKSRRDKKRKMRRLWVYRISAAAVLLCTGLFWYFTSLITVTTGNGEIQMVQLPDSSVVQLNANSSIVYRRALMWLDNREVRVTGEALFDVKHITTGSFLLSPAPAFIAYSGDIAVEVLGTKFNIKNRDAKTTVSLLEGKIALRNVNLPDEVKVLEAGDVATYAERNVPEIEKNAEAVAQASAWVEKNLVATNLSVEELIDEFRYIYGREIVVTDTTLLKTRIDGRISLNTAENVIYSLANILQANIRLDQDTIYLDPKK</sequence>
<keyword evidence="4" id="KW-1185">Reference proteome</keyword>
<evidence type="ECO:0000259" key="2">
    <source>
        <dbReference type="Pfam" id="PF04773"/>
    </source>
</evidence>
<dbReference type="RefSeq" id="WP_105727463.1">
    <property type="nucleotide sequence ID" value="NZ_PVBS01000004.1"/>
</dbReference>
<dbReference type="PANTHER" id="PTHR30273">
    <property type="entry name" value="PERIPLASMIC SIGNAL SENSOR AND SIGMA FACTOR ACTIVATOR FECR-RELATED"/>
    <property type="match status" value="1"/>
</dbReference>
<dbReference type="GO" id="GO:0016989">
    <property type="term" value="F:sigma factor antagonist activity"/>
    <property type="evidence" value="ECO:0007669"/>
    <property type="project" value="TreeGrafter"/>
</dbReference>
<gene>
    <name evidence="3" type="ORF">C5749_17170</name>
</gene>
<evidence type="ECO:0000256" key="1">
    <source>
        <dbReference type="SAM" id="Phobius"/>
    </source>
</evidence>
<dbReference type="Gene3D" id="2.60.120.1440">
    <property type="match status" value="1"/>
</dbReference>
<dbReference type="PANTHER" id="PTHR30273:SF2">
    <property type="entry name" value="PROTEIN FECR"/>
    <property type="match status" value="1"/>
</dbReference>
<dbReference type="PIRSF" id="PIRSF018266">
    <property type="entry name" value="FecR"/>
    <property type="match status" value="1"/>
</dbReference>
<dbReference type="InterPro" id="IPR006860">
    <property type="entry name" value="FecR"/>
</dbReference>
<dbReference type="EMBL" id="PVBS01000004">
    <property type="protein sequence ID" value="PRD52027.1"/>
    <property type="molecule type" value="Genomic_DNA"/>
</dbReference>
<comment type="caution">
    <text evidence="3">The sequence shown here is derived from an EMBL/GenBank/DDBJ whole genome shotgun (WGS) entry which is preliminary data.</text>
</comment>
<organism evidence="3 4">
    <name type="scientific">Sphingobacterium gobiense</name>
    <dbReference type="NCBI Taxonomy" id="1382456"/>
    <lineage>
        <taxon>Bacteria</taxon>
        <taxon>Pseudomonadati</taxon>
        <taxon>Bacteroidota</taxon>
        <taxon>Sphingobacteriia</taxon>
        <taxon>Sphingobacteriales</taxon>
        <taxon>Sphingobacteriaceae</taxon>
        <taxon>Sphingobacterium</taxon>
    </lineage>
</organism>
<dbReference type="OrthoDB" id="1523489at2"/>
<keyword evidence="1" id="KW-0812">Transmembrane</keyword>
<keyword evidence="1" id="KW-0472">Membrane</keyword>